<evidence type="ECO:0000259" key="2">
    <source>
        <dbReference type="Pfam" id="PF00497"/>
    </source>
</evidence>
<evidence type="ECO:0000256" key="1">
    <source>
        <dbReference type="SAM" id="SignalP"/>
    </source>
</evidence>
<comment type="caution">
    <text evidence="3">The sequence shown here is derived from an EMBL/GenBank/DDBJ whole genome shotgun (WGS) entry which is preliminary data.</text>
</comment>
<feature type="domain" description="Solute-binding protein family 3/N-terminal" evidence="2">
    <location>
        <begin position="28"/>
        <end position="249"/>
    </location>
</feature>
<proteinExistence type="predicted"/>
<dbReference type="Proteomes" id="UP000626370">
    <property type="component" value="Unassembled WGS sequence"/>
</dbReference>
<feature type="signal peptide" evidence="1">
    <location>
        <begin position="1"/>
        <end position="23"/>
    </location>
</feature>
<dbReference type="EMBL" id="BNAH01000008">
    <property type="protein sequence ID" value="GHE91999.1"/>
    <property type="molecule type" value="Genomic_DNA"/>
</dbReference>
<keyword evidence="4" id="KW-1185">Reference proteome</keyword>
<dbReference type="PANTHER" id="PTHR38834:SF3">
    <property type="entry name" value="SOLUTE-BINDING PROTEIN FAMILY 3_N-TERMINAL DOMAIN-CONTAINING PROTEIN"/>
    <property type="match status" value="1"/>
</dbReference>
<sequence>MQKVLKYPFILLLLLSSTFPSNANQLIFVAEDLPPFHFLDANNKPTGALVEVIEAMLLKTRYTGFINLMPFAHSYDAALNQKNTLIFSLMKTTKRSKYFQWIGHIYKSKAFLIGLRSRTDINIHSLEEAKSFVVGTIRGYHSEEYLKNAGFSTPQNLHLSVNYKHMWGMLFGRHIDFILTNFVAIDREMKSIGFDKEEIKPIVELYDFPGDLFIATGLTTSDKVVSELSDALHKIKDDGTYQKIIDKWGL</sequence>
<dbReference type="PANTHER" id="PTHR38834">
    <property type="entry name" value="PERIPLASMIC SUBSTRATE BINDING PROTEIN FAMILY 3"/>
    <property type="match status" value="1"/>
</dbReference>
<dbReference type="InterPro" id="IPR001638">
    <property type="entry name" value="Solute-binding_3/MltF_N"/>
</dbReference>
<organism evidence="3 4">
    <name type="scientific">Thalassotalea profundi</name>
    <dbReference type="NCBI Taxonomy" id="2036687"/>
    <lineage>
        <taxon>Bacteria</taxon>
        <taxon>Pseudomonadati</taxon>
        <taxon>Pseudomonadota</taxon>
        <taxon>Gammaproteobacteria</taxon>
        <taxon>Alteromonadales</taxon>
        <taxon>Colwelliaceae</taxon>
        <taxon>Thalassotalea</taxon>
    </lineage>
</organism>
<dbReference type="SUPFAM" id="SSF53850">
    <property type="entry name" value="Periplasmic binding protein-like II"/>
    <property type="match status" value="1"/>
</dbReference>
<keyword evidence="1" id="KW-0732">Signal</keyword>
<evidence type="ECO:0000313" key="4">
    <source>
        <dbReference type="Proteomes" id="UP000626370"/>
    </source>
</evidence>
<dbReference type="Pfam" id="PF00497">
    <property type="entry name" value="SBP_bac_3"/>
    <property type="match status" value="1"/>
</dbReference>
<dbReference type="Gene3D" id="3.40.190.10">
    <property type="entry name" value="Periplasmic binding protein-like II"/>
    <property type="match status" value="2"/>
</dbReference>
<dbReference type="RefSeq" id="WP_189378310.1">
    <property type="nucleotide sequence ID" value="NZ_BNAH01000008.1"/>
</dbReference>
<name>A0ABQ3IRA0_9GAMM</name>
<protein>
    <recommendedName>
        <fullName evidence="2">Solute-binding protein family 3/N-terminal domain-containing protein</fullName>
    </recommendedName>
</protein>
<gene>
    <name evidence="3" type="ORF">GCM10011501_21880</name>
</gene>
<evidence type="ECO:0000313" key="3">
    <source>
        <dbReference type="EMBL" id="GHE91999.1"/>
    </source>
</evidence>
<accession>A0ABQ3IRA0</accession>
<reference evidence="4" key="1">
    <citation type="journal article" date="2019" name="Int. J. Syst. Evol. Microbiol.">
        <title>The Global Catalogue of Microorganisms (GCM) 10K type strain sequencing project: providing services to taxonomists for standard genome sequencing and annotation.</title>
        <authorList>
            <consortium name="The Broad Institute Genomics Platform"/>
            <consortium name="The Broad Institute Genome Sequencing Center for Infectious Disease"/>
            <person name="Wu L."/>
            <person name="Ma J."/>
        </authorList>
    </citation>
    <scope>NUCLEOTIDE SEQUENCE [LARGE SCALE GENOMIC DNA]</scope>
    <source>
        <strain evidence="4">CGMCC 1.15922</strain>
    </source>
</reference>
<feature type="chain" id="PRO_5046653118" description="Solute-binding protein family 3/N-terminal domain-containing protein" evidence="1">
    <location>
        <begin position="24"/>
        <end position="250"/>
    </location>
</feature>